<feature type="transmembrane region" description="Helical" evidence="2">
    <location>
        <begin position="237"/>
        <end position="259"/>
    </location>
</feature>
<accession>A0ABT8FEW1</accession>
<keyword evidence="5" id="KW-1185">Reference proteome</keyword>
<gene>
    <name evidence="4" type="ORF">QWY28_09265</name>
</gene>
<dbReference type="Proteomes" id="UP001168620">
    <property type="component" value="Unassembled WGS sequence"/>
</dbReference>
<feature type="transmembrane region" description="Helical" evidence="2">
    <location>
        <begin position="88"/>
        <end position="108"/>
    </location>
</feature>
<keyword evidence="2" id="KW-0812">Transmembrane</keyword>
<comment type="caution">
    <text evidence="4">The sequence shown here is derived from an EMBL/GenBank/DDBJ whole genome shotgun (WGS) entry which is preliminary data.</text>
</comment>
<sequence>MGVLLALGAALAYGVGDFVGGFASQRVSAWAVALTAQVGGATAVLVLAMVVDGSPTSTDLAWAVLGGLGNGLGTAFLYRGLSSGRMGVVAPVSGVAATLLPVAVGVLSGERPSTLVWLGVVSAVPAIWLVARDPAAGARQPDDGLAPRRTAGVVDGLLAGLGFGTLFAALAEIPEEAGLLPLAVNQLVAGAAVVAVAVAAHAPWVPRQRGAALGLVSGLLGATATGCFMLATREGYLTVAAVLTSLYPAVTVVLAAVLLREPVHRSQAVGLALCAGAVVLVAAG</sequence>
<proteinExistence type="inferred from homology"/>
<feature type="domain" description="EamA" evidence="3">
    <location>
        <begin position="1"/>
        <end position="131"/>
    </location>
</feature>
<dbReference type="EMBL" id="JAUHJQ010000002">
    <property type="protein sequence ID" value="MDN4173129.1"/>
    <property type="molecule type" value="Genomic_DNA"/>
</dbReference>
<dbReference type="Pfam" id="PF00892">
    <property type="entry name" value="EamA"/>
    <property type="match status" value="2"/>
</dbReference>
<keyword evidence="2" id="KW-1133">Transmembrane helix</keyword>
<evidence type="ECO:0000313" key="5">
    <source>
        <dbReference type="Proteomes" id="UP001168620"/>
    </source>
</evidence>
<feature type="transmembrane region" description="Helical" evidence="2">
    <location>
        <begin position="266"/>
        <end position="283"/>
    </location>
</feature>
<dbReference type="RefSeq" id="WP_300952211.1">
    <property type="nucleotide sequence ID" value="NZ_JAUHJQ010000002.1"/>
</dbReference>
<dbReference type="Gene3D" id="1.10.3730.20">
    <property type="match status" value="2"/>
</dbReference>
<organism evidence="4 5">
    <name type="scientific">Nocardioides oceani</name>
    <dbReference type="NCBI Taxonomy" id="3058369"/>
    <lineage>
        <taxon>Bacteria</taxon>
        <taxon>Bacillati</taxon>
        <taxon>Actinomycetota</taxon>
        <taxon>Actinomycetes</taxon>
        <taxon>Propionibacteriales</taxon>
        <taxon>Nocardioidaceae</taxon>
        <taxon>Nocardioides</taxon>
    </lineage>
</organism>
<feature type="transmembrane region" description="Helical" evidence="2">
    <location>
        <begin position="211"/>
        <end position="231"/>
    </location>
</feature>
<reference evidence="4" key="1">
    <citation type="submission" date="2023-06" db="EMBL/GenBank/DDBJ databases">
        <title>Draft genome sequence of Nocardioides sp. SOB77.</title>
        <authorList>
            <person name="Zhang G."/>
        </authorList>
    </citation>
    <scope>NUCLEOTIDE SEQUENCE</scope>
    <source>
        <strain evidence="4">SOB77</strain>
    </source>
</reference>
<evidence type="ECO:0000259" key="3">
    <source>
        <dbReference type="Pfam" id="PF00892"/>
    </source>
</evidence>
<evidence type="ECO:0000256" key="2">
    <source>
        <dbReference type="SAM" id="Phobius"/>
    </source>
</evidence>
<feature type="transmembrane region" description="Helical" evidence="2">
    <location>
        <begin position="183"/>
        <end position="204"/>
    </location>
</feature>
<feature type="domain" description="EamA" evidence="3">
    <location>
        <begin position="152"/>
        <end position="281"/>
    </location>
</feature>
<name>A0ABT8FEW1_9ACTN</name>
<keyword evidence="2" id="KW-0472">Membrane</keyword>
<dbReference type="SUPFAM" id="SSF103481">
    <property type="entry name" value="Multidrug resistance efflux transporter EmrE"/>
    <property type="match status" value="2"/>
</dbReference>
<evidence type="ECO:0000313" key="4">
    <source>
        <dbReference type="EMBL" id="MDN4173129.1"/>
    </source>
</evidence>
<comment type="similarity">
    <text evidence="1">Belongs to the EamA transporter family.</text>
</comment>
<feature type="transmembrane region" description="Helical" evidence="2">
    <location>
        <begin position="114"/>
        <end position="131"/>
    </location>
</feature>
<protein>
    <submittedName>
        <fullName evidence="4">EamA family transporter</fullName>
    </submittedName>
</protein>
<dbReference type="PANTHER" id="PTHR22911">
    <property type="entry name" value="ACYL-MALONYL CONDENSING ENZYME-RELATED"/>
    <property type="match status" value="1"/>
</dbReference>
<dbReference type="InterPro" id="IPR000620">
    <property type="entry name" value="EamA_dom"/>
</dbReference>
<feature type="transmembrane region" description="Helical" evidence="2">
    <location>
        <begin position="152"/>
        <end position="171"/>
    </location>
</feature>
<evidence type="ECO:0000256" key="1">
    <source>
        <dbReference type="ARBA" id="ARBA00007362"/>
    </source>
</evidence>
<feature type="transmembrane region" description="Helical" evidence="2">
    <location>
        <begin position="60"/>
        <end position="81"/>
    </location>
</feature>
<dbReference type="InterPro" id="IPR037185">
    <property type="entry name" value="EmrE-like"/>
</dbReference>